<organism evidence="4 5">
    <name type="scientific">Penaeus vannamei</name>
    <name type="common">Whiteleg shrimp</name>
    <name type="synonym">Litopenaeus vannamei</name>
    <dbReference type="NCBI Taxonomy" id="6689"/>
    <lineage>
        <taxon>Eukaryota</taxon>
        <taxon>Metazoa</taxon>
        <taxon>Ecdysozoa</taxon>
        <taxon>Arthropoda</taxon>
        <taxon>Crustacea</taxon>
        <taxon>Multicrustacea</taxon>
        <taxon>Malacostraca</taxon>
        <taxon>Eumalacostraca</taxon>
        <taxon>Eucarida</taxon>
        <taxon>Decapoda</taxon>
        <taxon>Dendrobranchiata</taxon>
        <taxon>Penaeoidea</taxon>
        <taxon>Penaeidae</taxon>
        <taxon>Penaeus</taxon>
    </lineage>
</organism>
<dbReference type="Proteomes" id="UP000283509">
    <property type="component" value="Unassembled WGS sequence"/>
</dbReference>
<keyword evidence="3" id="KW-1133">Transmembrane helix</keyword>
<keyword evidence="3" id="KW-0812">Transmembrane</keyword>
<dbReference type="EMBL" id="QCYY01000641">
    <property type="protein sequence ID" value="ROT83727.1"/>
    <property type="molecule type" value="Genomic_DNA"/>
</dbReference>
<feature type="compositionally biased region" description="Pro residues" evidence="2">
    <location>
        <begin position="271"/>
        <end position="293"/>
    </location>
</feature>
<evidence type="ECO:0000256" key="2">
    <source>
        <dbReference type="SAM" id="MobiDB-lite"/>
    </source>
</evidence>
<keyword evidence="1" id="KW-0175">Coiled coil</keyword>
<feature type="region of interest" description="Disordered" evidence="2">
    <location>
        <begin position="271"/>
        <end position="328"/>
    </location>
</feature>
<dbReference type="STRING" id="6689.A0A3R7T054"/>
<dbReference type="AlphaFoldDB" id="A0A3R7T054"/>
<sequence>MTPLSPPSLLPPSPFPPPSPSPDAPDAFLYDATVLDYLVGQDDECQLLTVGTWYHMTGYGIAFPRGSKHTAQFNERLMSYKDNGDMERIQRFWLTGACKPKKQNKRASEPLALEQFLSAYLLLFSGVLLALILLLLEHFYFKYVRQHLAKTDSGGCCALISLSMGKSLTFRGAVFEAQDKLRRHRCRDPLCDTHIWKVKHELDMARVRIKQLEKELESHGVKPSRKFASRQGNILTSCWKPRTNDEGEGEPVPQILNVYARSRHLRYDVLTPPPLTIPSPSSPPCYSPPPPHLPLKKEKDTHPQEYRPPTHLPKPSPTSLASYLQDYR</sequence>
<reference evidence="4 5" key="2">
    <citation type="submission" date="2019-01" db="EMBL/GenBank/DDBJ databases">
        <title>The decoding of complex shrimp genome reveals the adaptation for benthos swimmer, frequently molting mechanism and breeding impact on genome.</title>
        <authorList>
            <person name="Sun Y."/>
            <person name="Gao Y."/>
            <person name="Yu Y."/>
        </authorList>
    </citation>
    <scope>NUCLEOTIDE SEQUENCE [LARGE SCALE GENOMIC DNA]</scope>
    <source>
        <tissue evidence="4">Muscle</tissue>
    </source>
</reference>
<keyword evidence="5" id="KW-1185">Reference proteome</keyword>
<name>A0A3R7T054_PENVA</name>
<gene>
    <name evidence="4" type="ORF">C7M84_023100</name>
</gene>
<feature type="coiled-coil region" evidence="1">
    <location>
        <begin position="195"/>
        <end position="222"/>
    </location>
</feature>
<comment type="caution">
    <text evidence="4">The sequence shown here is derived from an EMBL/GenBank/DDBJ whole genome shotgun (WGS) entry which is preliminary data.</text>
</comment>
<feature type="compositionally biased region" description="Basic and acidic residues" evidence="2">
    <location>
        <begin position="295"/>
        <end position="305"/>
    </location>
</feature>
<evidence type="ECO:0000313" key="5">
    <source>
        <dbReference type="Proteomes" id="UP000283509"/>
    </source>
</evidence>
<proteinExistence type="predicted"/>
<evidence type="ECO:0000313" key="4">
    <source>
        <dbReference type="EMBL" id="ROT83727.1"/>
    </source>
</evidence>
<dbReference type="OrthoDB" id="5984008at2759"/>
<evidence type="ECO:0000256" key="3">
    <source>
        <dbReference type="SAM" id="Phobius"/>
    </source>
</evidence>
<protein>
    <submittedName>
        <fullName evidence="4">NMDA receptor subunit 2 variant B1</fullName>
    </submittedName>
</protein>
<dbReference type="PANTHER" id="PTHR18966">
    <property type="entry name" value="IONOTROPIC GLUTAMATE RECEPTOR"/>
    <property type="match status" value="1"/>
</dbReference>
<dbReference type="InterPro" id="IPR015683">
    <property type="entry name" value="Ionotropic_Glu_rcpt"/>
</dbReference>
<dbReference type="Gene3D" id="3.40.190.10">
    <property type="entry name" value="Periplasmic binding protein-like II"/>
    <property type="match status" value="2"/>
</dbReference>
<evidence type="ECO:0000256" key="1">
    <source>
        <dbReference type="SAM" id="Coils"/>
    </source>
</evidence>
<reference evidence="4 5" key="1">
    <citation type="submission" date="2018-04" db="EMBL/GenBank/DDBJ databases">
        <authorList>
            <person name="Zhang X."/>
            <person name="Yuan J."/>
            <person name="Li F."/>
            <person name="Xiang J."/>
        </authorList>
    </citation>
    <scope>NUCLEOTIDE SEQUENCE [LARGE SCALE GENOMIC DNA]</scope>
    <source>
        <tissue evidence="4">Muscle</tissue>
    </source>
</reference>
<keyword evidence="4" id="KW-0675">Receptor</keyword>
<keyword evidence="3" id="KW-0472">Membrane</keyword>
<feature type="transmembrane region" description="Helical" evidence="3">
    <location>
        <begin position="117"/>
        <end position="136"/>
    </location>
</feature>
<accession>A0A3R7T054</accession>
<feature type="region of interest" description="Disordered" evidence="2">
    <location>
        <begin position="1"/>
        <end position="22"/>
    </location>
</feature>
<dbReference type="SUPFAM" id="SSF53850">
    <property type="entry name" value="Periplasmic binding protein-like II"/>
    <property type="match status" value="1"/>
</dbReference>